<protein>
    <submittedName>
        <fullName evidence="1">Uncharacterized protein</fullName>
    </submittedName>
</protein>
<name>A0A150M6A1_9BACI</name>
<reference evidence="1 2" key="1">
    <citation type="submission" date="2016-01" db="EMBL/GenBank/DDBJ databases">
        <title>Draft Genome Sequences of Seven Thermophilic Sporeformers Isolated from Foods.</title>
        <authorList>
            <person name="Berendsen E.M."/>
            <person name="Wells-Bennik M.H."/>
            <person name="Krawcyk A.O."/>
            <person name="De Jong A."/>
            <person name="Holsappel S."/>
            <person name="Eijlander R.T."/>
            <person name="Kuipers O.P."/>
        </authorList>
    </citation>
    <scope>NUCLEOTIDE SEQUENCE [LARGE SCALE GENOMIC DNA]</scope>
    <source>
        <strain evidence="1 2">B4135</strain>
    </source>
</reference>
<dbReference type="STRING" id="301148.B4135_1915"/>
<sequence length="65" mass="7250">MKGTGIGTRRFPEGAKQKISGREELPFVWGGRRTGRHPAGEEVRAALLFRPVRVFIVKTRTSSRG</sequence>
<dbReference type="EMBL" id="LQYT01000036">
    <property type="protein sequence ID" value="KYD20140.1"/>
    <property type="molecule type" value="Genomic_DNA"/>
</dbReference>
<gene>
    <name evidence="1" type="ORF">B4135_1915</name>
</gene>
<evidence type="ECO:0000313" key="2">
    <source>
        <dbReference type="Proteomes" id="UP000075683"/>
    </source>
</evidence>
<dbReference type="AlphaFoldDB" id="A0A150M6A1"/>
<organism evidence="1 2">
    <name type="scientific">Caldibacillus debilis</name>
    <dbReference type="NCBI Taxonomy" id="301148"/>
    <lineage>
        <taxon>Bacteria</taxon>
        <taxon>Bacillati</taxon>
        <taxon>Bacillota</taxon>
        <taxon>Bacilli</taxon>
        <taxon>Bacillales</taxon>
        <taxon>Bacillaceae</taxon>
        <taxon>Caldibacillus</taxon>
    </lineage>
</organism>
<accession>A0A150M6A1</accession>
<evidence type="ECO:0000313" key="1">
    <source>
        <dbReference type="EMBL" id="KYD20140.1"/>
    </source>
</evidence>
<dbReference type="Proteomes" id="UP000075683">
    <property type="component" value="Unassembled WGS sequence"/>
</dbReference>
<proteinExistence type="predicted"/>
<comment type="caution">
    <text evidence="1">The sequence shown here is derived from an EMBL/GenBank/DDBJ whole genome shotgun (WGS) entry which is preliminary data.</text>
</comment>